<dbReference type="FunCoup" id="A0A1B1YSG5">
    <property type="interactions" value="460"/>
</dbReference>
<keyword evidence="4 8" id="KW-0554">One-carbon metabolism</keyword>
<dbReference type="GO" id="GO:0004146">
    <property type="term" value="F:dihydrofolate reductase activity"/>
    <property type="evidence" value="ECO:0007669"/>
    <property type="project" value="UniProtKB-EC"/>
</dbReference>
<evidence type="ECO:0000256" key="8">
    <source>
        <dbReference type="PIRNR" id="PIRNR000194"/>
    </source>
</evidence>
<dbReference type="GO" id="GO:0046452">
    <property type="term" value="P:dihydrofolate metabolic process"/>
    <property type="evidence" value="ECO:0007669"/>
    <property type="project" value="TreeGrafter"/>
</dbReference>
<evidence type="ECO:0000256" key="9">
    <source>
        <dbReference type="RuleBase" id="RU004474"/>
    </source>
</evidence>
<comment type="pathway">
    <text evidence="1 8">Cofactor biosynthesis; tetrahydrofolate biosynthesis; 5,6,7,8-tetrahydrofolate from 7,8-dihydrofolate: step 1/1.</text>
</comment>
<comment type="similarity">
    <text evidence="2 8 9">Belongs to the dihydrofolate reductase family.</text>
</comment>
<feature type="domain" description="DHFR" evidence="10">
    <location>
        <begin position="4"/>
        <end position="162"/>
    </location>
</feature>
<dbReference type="PIRSF" id="PIRSF000194">
    <property type="entry name" value="DHFR"/>
    <property type="match status" value="1"/>
</dbReference>
<evidence type="ECO:0000256" key="5">
    <source>
        <dbReference type="ARBA" id="ARBA00022857"/>
    </source>
</evidence>
<dbReference type="GO" id="GO:0046654">
    <property type="term" value="P:tetrahydrofolate biosynthetic process"/>
    <property type="evidence" value="ECO:0007669"/>
    <property type="project" value="UniProtKB-UniPathway"/>
</dbReference>
<dbReference type="InterPro" id="IPR017925">
    <property type="entry name" value="DHFR_CS"/>
</dbReference>
<dbReference type="UniPathway" id="UPA00077">
    <property type="reaction ID" value="UER00158"/>
</dbReference>
<dbReference type="Gene3D" id="3.40.430.10">
    <property type="entry name" value="Dihydrofolate Reductase, subunit A"/>
    <property type="match status" value="1"/>
</dbReference>
<dbReference type="GO" id="GO:0005829">
    <property type="term" value="C:cytosol"/>
    <property type="evidence" value="ECO:0007669"/>
    <property type="project" value="TreeGrafter"/>
</dbReference>
<dbReference type="PRINTS" id="PR00070">
    <property type="entry name" value="DHFR"/>
</dbReference>
<protein>
    <recommendedName>
        <fullName evidence="3 8">Dihydrofolate reductase</fullName>
        <ecNumber evidence="3 8">1.5.1.3</ecNumber>
    </recommendedName>
</protein>
<dbReference type="STRING" id="1810504.PG2T_05205"/>
<dbReference type="KEGG" id="gbi:PG2T_05205"/>
<gene>
    <name evidence="11" type="ORF">PG2T_05205</name>
</gene>
<dbReference type="EC" id="1.5.1.3" evidence="3 8"/>
<dbReference type="SUPFAM" id="SSF53597">
    <property type="entry name" value="Dihydrofolate reductase-like"/>
    <property type="match status" value="1"/>
</dbReference>
<evidence type="ECO:0000313" key="11">
    <source>
        <dbReference type="EMBL" id="ANX03649.1"/>
    </source>
</evidence>
<dbReference type="InterPro" id="IPR012259">
    <property type="entry name" value="DHFR"/>
</dbReference>
<evidence type="ECO:0000256" key="3">
    <source>
        <dbReference type="ARBA" id="ARBA00012856"/>
    </source>
</evidence>
<dbReference type="InterPro" id="IPR001796">
    <property type="entry name" value="DHFR_dom"/>
</dbReference>
<evidence type="ECO:0000256" key="1">
    <source>
        <dbReference type="ARBA" id="ARBA00004903"/>
    </source>
</evidence>
<proteinExistence type="inferred from homology"/>
<dbReference type="InterPro" id="IPR024072">
    <property type="entry name" value="DHFR-like_dom_sf"/>
</dbReference>
<dbReference type="PROSITE" id="PS51330">
    <property type="entry name" value="DHFR_2"/>
    <property type="match status" value="1"/>
</dbReference>
<name>A0A1B1YSG5_9GAMM</name>
<evidence type="ECO:0000256" key="7">
    <source>
        <dbReference type="ARBA" id="ARBA00025067"/>
    </source>
</evidence>
<dbReference type="CDD" id="cd00209">
    <property type="entry name" value="DHFR"/>
    <property type="match status" value="1"/>
</dbReference>
<evidence type="ECO:0000256" key="4">
    <source>
        <dbReference type="ARBA" id="ARBA00022563"/>
    </source>
</evidence>
<dbReference type="PANTHER" id="PTHR48069">
    <property type="entry name" value="DIHYDROFOLATE REDUCTASE"/>
    <property type="match status" value="1"/>
</dbReference>
<dbReference type="PROSITE" id="PS00075">
    <property type="entry name" value="DHFR_1"/>
    <property type="match status" value="1"/>
</dbReference>
<evidence type="ECO:0000256" key="6">
    <source>
        <dbReference type="ARBA" id="ARBA00023002"/>
    </source>
</evidence>
<dbReference type="EMBL" id="CP014671">
    <property type="protein sequence ID" value="ANX03649.1"/>
    <property type="molecule type" value="Genomic_DNA"/>
</dbReference>
<dbReference type="PANTHER" id="PTHR48069:SF3">
    <property type="entry name" value="DIHYDROFOLATE REDUCTASE"/>
    <property type="match status" value="1"/>
</dbReference>
<evidence type="ECO:0000256" key="2">
    <source>
        <dbReference type="ARBA" id="ARBA00009539"/>
    </source>
</evidence>
<reference evidence="12" key="1">
    <citation type="submission" date="2016-03" db="EMBL/GenBank/DDBJ databases">
        <title>Complete genome sequence of Solimmundus cernigliae, representing a novel lineage of polycyclic aromatic hydrocarbon degraders within the Gammaproteobacteria.</title>
        <authorList>
            <person name="Singleton D.R."/>
            <person name="Dickey A.N."/>
            <person name="Scholl E.H."/>
            <person name="Wright F.A."/>
            <person name="Aitken M.D."/>
        </authorList>
    </citation>
    <scope>NUCLEOTIDE SEQUENCE [LARGE SCALE GENOMIC DNA]</scope>
    <source>
        <strain evidence="12">TR3.2</strain>
    </source>
</reference>
<dbReference type="Proteomes" id="UP000092952">
    <property type="component" value="Chromosome"/>
</dbReference>
<keyword evidence="6 8" id="KW-0560">Oxidoreductase</keyword>
<dbReference type="Pfam" id="PF00186">
    <property type="entry name" value="DHFR_1"/>
    <property type="match status" value="1"/>
</dbReference>
<evidence type="ECO:0000259" key="10">
    <source>
        <dbReference type="PROSITE" id="PS51330"/>
    </source>
</evidence>
<comment type="function">
    <text evidence="7 8">Key enzyme in folate metabolism. Catalyzes an essential reaction for de novo glycine and purine synthesis, and for DNA precursor synthesis.</text>
</comment>
<dbReference type="OrthoDB" id="9804315at2"/>
<evidence type="ECO:0000313" key="12">
    <source>
        <dbReference type="Proteomes" id="UP000092952"/>
    </source>
</evidence>
<dbReference type="GO" id="GO:0006730">
    <property type="term" value="P:one-carbon metabolic process"/>
    <property type="evidence" value="ECO:0007669"/>
    <property type="project" value="UniProtKB-KW"/>
</dbReference>
<dbReference type="GO" id="GO:0046655">
    <property type="term" value="P:folic acid metabolic process"/>
    <property type="evidence" value="ECO:0007669"/>
    <property type="project" value="TreeGrafter"/>
</dbReference>
<organism evidence="11 12">
    <name type="scientific">Immundisolibacter cernigliae</name>
    <dbReference type="NCBI Taxonomy" id="1810504"/>
    <lineage>
        <taxon>Bacteria</taxon>
        <taxon>Pseudomonadati</taxon>
        <taxon>Pseudomonadota</taxon>
        <taxon>Gammaproteobacteria</taxon>
        <taxon>Immundisolibacterales</taxon>
        <taxon>Immundisolibacteraceae</taxon>
        <taxon>Immundisolibacter</taxon>
    </lineage>
</organism>
<dbReference type="InParanoid" id="A0A1B1YSG5"/>
<comment type="catalytic activity">
    <reaction evidence="8">
        <text>(6S)-5,6,7,8-tetrahydrofolate + NADP(+) = 7,8-dihydrofolate + NADPH + H(+)</text>
        <dbReference type="Rhea" id="RHEA:15009"/>
        <dbReference type="ChEBI" id="CHEBI:15378"/>
        <dbReference type="ChEBI" id="CHEBI:57451"/>
        <dbReference type="ChEBI" id="CHEBI:57453"/>
        <dbReference type="ChEBI" id="CHEBI:57783"/>
        <dbReference type="ChEBI" id="CHEBI:58349"/>
        <dbReference type="EC" id="1.5.1.3"/>
    </reaction>
</comment>
<keyword evidence="5 8" id="KW-0521">NADP</keyword>
<dbReference type="GO" id="GO:0070401">
    <property type="term" value="F:NADP+ binding"/>
    <property type="evidence" value="ECO:0007669"/>
    <property type="project" value="UniProtKB-ARBA"/>
</dbReference>
<dbReference type="FunFam" id="3.40.430.10:FF:000001">
    <property type="entry name" value="Dihydrofolate reductase"/>
    <property type="match status" value="1"/>
</dbReference>
<accession>A0A1B1YSG5</accession>
<keyword evidence="12" id="KW-1185">Reference proteome</keyword>
<dbReference type="AlphaFoldDB" id="A0A1B1YSG5"/>
<sequence length="163" mass="17333">MPVEVVLVVAVAQGGVIGRDGTLPWHLPADLKHFRELTLGRPVIMGRATYESIGKPLPQRLNIVLSRQAGFAPPGVQVVGTLDEAYRLAAAHGGPAMVIGGANVYAQALADAGTVELTQIHAAFPGDTHLPPLGADWHEVARLDHPADARNAHPYSFVTYRRG</sequence>